<keyword evidence="7" id="KW-1185">Reference proteome</keyword>
<evidence type="ECO:0000313" key="7">
    <source>
        <dbReference type="Proteomes" id="UP000001036"/>
    </source>
</evidence>
<dbReference type="InterPro" id="IPR039255">
    <property type="entry name" value="YceD_bac"/>
</dbReference>
<comment type="similarity">
    <text evidence="2">Belongs to the DUF177 domain family.</text>
</comment>
<dbReference type="InterPro" id="IPR003772">
    <property type="entry name" value="YceD"/>
</dbReference>
<evidence type="ECO:0000256" key="3">
    <source>
        <dbReference type="ARBA" id="ARBA00015716"/>
    </source>
</evidence>
<dbReference type="STRING" id="498211.CJA_1672"/>
<name>B3PEU7_CELJU</name>
<accession>B3PEU7</accession>
<evidence type="ECO:0000256" key="4">
    <source>
        <dbReference type="ARBA" id="ARBA00022517"/>
    </source>
</evidence>
<comment type="function">
    <text evidence="1">Plays a role in synthesis, processing and/or stability of 23S rRNA.</text>
</comment>
<dbReference type="GO" id="GO:0042254">
    <property type="term" value="P:ribosome biogenesis"/>
    <property type="evidence" value="ECO:0007669"/>
    <property type="project" value="UniProtKB-KW"/>
</dbReference>
<evidence type="ECO:0000256" key="2">
    <source>
        <dbReference type="ARBA" id="ARBA00010740"/>
    </source>
</evidence>
<dbReference type="AlphaFoldDB" id="B3PEU7"/>
<dbReference type="HOGENOM" id="CLU_094127_2_0_6"/>
<evidence type="ECO:0000313" key="6">
    <source>
        <dbReference type="EMBL" id="ACE83521.1"/>
    </source>
</evidence>
<evidence type="ECO:0000256" key="1">
    <source>
        <dbReference type="ARBA" id="ARBA00002868"/>
    </source>
</evidence>
<evidence type="ECO:0000256" key="5">
    <source>
        <dbReference type="ARBA" id="ARBA00031841"/>
    </source>
</evidence>
<dbReference type="KEGG" id="cja:CJA_1672"/>
<dbReference type="PANTHER" id="PTHR38099">
    <property type="entry name" value="LARGE RIBOSOMAL RNA SUBUNIT ACCUMULATION PROTEIN YCED"/>
    <property type="match status" value="1"/>
</dbReference>
<keyword evidence="4" id="KW-0690">Ribosome biogenesis</keyword>
<reference evidence="6 7" key="1">
    <citation type="journal article" date="2008" name="J. Bacteriol.">
        <title>Insights into plant cell wall degradation from the genome sequence of the soil bacterium Cellvibrio japonicus.</title>
        <authorList>
            <person name="Deboy R.T."/>
            <person name="Mongodin E.F."/>
            <person name="Fouts D.E."/>
            <person name="Tailford L.E."/>
            <person name="Khouri H."/>
            <person name="Emerson J.B."/>
            <person name="Mohamoud Y."/>
            <person name="Watkins K."/>
            <person name="Henrissat B."/>
            <person name="Gilbert H.J."/>
            <person name="Nelson K.E."/>
        </authorList>
    </citation>
    <scope>NUCLEOTIDE SEQUENCE [LARGE SCALE GENOMIC DNA]</scope>
    <source>
        <strain evidence="6 7">Ueda107</strain>
    </source>
</reference>
<dbReference type="PANTHER" id="PTHR38099:SF1">
    <property type="entry name" value="LARGE RIBOSOMAL RNA SUBUNIT ACCUMULATION PROTEIN YCED"/>
    <property type="match status" value="1"/>
</dbReference>
<organism evidence="6 7">
    <name type="scientific">Cellvibrio japonicus (strain Ueda107)</name>
    <name type="common">Pseudomonas fluorescens subsp. cellulosa</name>
    <dbReference type="NCBI Taxonomy" id="498211"/>
    <lineage>
        <taxon>Bacteria</taxon>
        <taxon>Pseudomonadati</taxon>
        <taxon>Pseudomonadota</taxon>
        <taxon>Gammaproteobacteria</taxon>
        <taxon>Cellvibrionales</taxon>
        <taxon>Cellvibrionaceae</taxon>
        <taxon>Cellvibrio</taxon>
    </lineage>
</organism>
<dbReference type="eggNOG" id="COG1399">
    <property type="taxonomic scope" value="Bacteria"/>
</dbReference>
<gene>
    <name evidence="6" type="ordered locus">CJA_1672</name>
</gene>
<dbReference type="Proteomes" id="UP000001036">
    <property type="component" value="Chromosome"/>
</dbReference>
<proteinExistence type="inferred from homology"/>
<dbReference type="Pfam" id="PF02620">
    <property type="entry name" value="YceD"/>
    <property type="match status" value="1"/>
</dbReference>
<dbReference type="EMBL" id="CP000934">
    <property type="protein sequence ID" value="ACE83521.1"/>
    <property type="molecule type" value="Genomic_DNA"/>
</dbReference>
<dbReference type="RefSeq" id="WP_012487295.1">
    <property type="nucleotide sequence ID" value="NC_010995.1"/>
</dbReference>
<protein>
    <recommendedName>
        <fullName evidence="3">Large ribosomal RNA subunit accumulation protein YceD</fullName>
    </recommendedName>
    <alternativeName>
        <fullName evidence="5">23S rRNA accumulation protein YceD</fullName>
    </alternativeName>
</protein>
<dbReference type="GO" id="GO:0005829">
    <property type="term" value="C:cytosol"/>
    <property type="evidence" value="ECO:0007669"/>
    <property type="project" value="TreeGrafter"/>
</dbReference>
<sequence length="211" mass="23189">MQGDFTCKPLNSTLSLILAQFFFDRSRAYPYDCALMSKPPFHKPFPRQGDPRKFAQQGVELEGVIAIADLSRLADAVEGSKGDIQVKLAFGVNEEGKRVVTGNASGDVSLVCQRCLELVTYTLESDISLAIVWDEDAAKALPAYLDPWIAGEGAADFYEMIEEELLLGLPPVAYHGEPCVDSRLYSSGKPVEVKETKNPFKVLEQLKSSPK</sequence>